<dbReference type="Proteomes" id="UP000094580">
    <property type="component" value="Unassembled WGS sequence"/>
</dbReference>
<evidence type="ECO:0000259" key="7">
    <source>
        <dbReference type="Pfam" id="PF22813"/>
    </source>
</evidence>
<evidence type="ECO:0000256" key="5">
    <source>
        <dbReference type="ARBA" id="ARBA00023136"/>
    </source>
</evidence>
<proteinExistence type="predicted"/>
<keyword evidence="3 6" id="KW-0812">Transmembrane</keyword>
<dbReference type="InterPro" id="IPR054529">
    <property type="entry name" value="TcaA_2nd"/>
</dbReference>
<evidence type="ECO:0008006" key="12">
    <source>
        <dbReference type="Google" id="ProtNLM"/>
    </source>
</evidence>
<evidence type="ECO:0000256" key="4">
    <source>
        <dbReference type="ARBA" id="ARBA00022989"/>
    </source>
</evidence>
<evidence type="ECO:0000313" key="11">
    <source>
        <dbReference type="Proteomes" id="UP000094580"/>
    </source>
</evidence>
<comment type="caution">
    <text evidence="10">The sequence shown here is derived from an EMBL/GenBank/DDBJ whole genome shotgun (WGS) entry which is preliminary data.</text>
</comment>
<dbReference type="InterPro" id="IPR054528">
    <property type="entry name" value="TcaA_5th"/>
</dbReference>
<feature type="domain" description="TcaA second" evidence="7">
    <location>
        <begin position="54"/>
        <end position="148"/>
    </location>
</feature>
<dbReference type="Gene3D" id="2.60.40.10">
    <property type="entry name" value="Immunoglobulins"/>
    <property type="match status" value="1"/>
</dbReference>
<feature type="domain" description="TcaA 4th" evidence="9">
    <location>
        <begin position="228"/>
        <end position="297"/>
    </location>
</feature>
<evidence type="ECO:0000259" key="8">
    <source>
        <dbReference type="Pfam" id="PF22819"/>
    </source>
</evidence>
<keyword evidence="5 6" id="KW-0472">Membrane</keyword>
<sequence>METQLREQNSLSRAGIRTMRKTRIPSFKRKWMFILIPIIVILITHLTLNYLNSPKRLVKIFDKAVSDNNFKEVTHMLQKGGTGASLDEESVIAFMDYLNSYNVLDKLDDMVQKNKVINSKLIDGRGNYVLSIKKGSKFLGIYQTYLISAQPFELKITSPIDDIELKLNNHITHLNKDEYETTYHKILPGKYTMAVSYKGVYSDVKDSVDIDFSSASKNKLSQELTFNVSYVQIYSNEPEAELFVNGKDTGQKVSELDRFGPFLLNGKTVVHAEIEKNGELFKTDDIPVTGKYVDLMFDTPVENQDTTDQKDGFFAGLKRFFDKYLPSPKPSSDLEEKQLINGLFNQNGQAFLQSKEYQDKIKKKDTTQKLTSFSMKNSKQDDSGMIITTNESYEITDKHGKTKMKSFEITYHFSREKDELKMDRIIEVKEIK</sequence>
<evidence type="ECO:0000256" key="1">
    <source>
        <dbReference type="ARBA" id="ARBA00004162"/>
    </source>
</evidence>
<evidence type="ECO:0000259" key="9">
    <source>
        <dbReference type="Pfam" id="PF22820"/>
    </source>
</evidence>
<feature type="domain" description="TcaA protein NTF2-like" evidence="8">
    <location>
        <begin position="317"/>
        <end position="425"/>
    </location>
</feature>
<reference evidence="10 11" key="1">
    <citation type="submission" date="2016-07" db="EMBL/GenBank/DDBJ databases">
        <authorList>
            <person name="Townsley L."/>
            <person name="Shank E.A."/>
        </authorList>
    </citation>
    <scope>NUCLEOTIDE SEQUENCE [LARGE SCALE GENOMIC DNA]</scope>
    <source>
        <strain evidence="10 11">CH01</strain>
    </source>
</reference>
<protein>
    <recommendedName>
        <fullName evidence="12">Membrane protein YvbJ</fullName>
    </recommendedName>
</protein>
<evidence type="ECO:0000313" key="10">
    <source>
        <dbReference type="EMBL" id="ODG92026.1"/>
    </source>
</evidence>
<keyword evidence="2" id="KW-1003">Cell membrane</keyword>
<evidence type="ECO:0000256" key="6">
    <source>
        <dbReference type="SAM" id="Phobius"/>
    </source>
</evidence>
<organism evidence="10 11">
    <name type="scientific">Gottfriedia luciferensis</name>
    <dbReference type="NCBI Taxonomy" id="178774"/>
    <lineage>
        <taxon>Bacteria</taxon>
        <taxon>Bacillati</taxon>
        <taxon>Bacillota</taxon>
        <taxon>Bacilli</taxon>
        <taxon>Bacillales</taxon>
        <taxon>Bacillaceae</taxon>
        <taxon>Gottfriedia</taxon>
    </lineage>
</organism>
<dbReference type="EMBL" id="MDKC01000013">
    <property type="protein sequence ID" value="ODG92026.1"/>
    <property type="molecule type" value="Genomic_DNA"/>
</dbReference>
<gene>
    <name evidence="10" type="ORF">BED47_05990</name>
</gene>
<dbReference type="PANTHER" id="PTHR40038">
    <property type="entry name" value="MEMBRANE-ASSOCIATED PROTEIN TCAA"/>
    <property type="match status" value="1"/>
</dbReference>
<dbReference type="InterPro" id="IPR054530">
    <property type="entry name" value="TcaA_4th"/>
</dbReference>
<dbReference type="InterPro" id="IPR013783">
    <property type="entry name" value="Ig-like_fold"/>
</dbReference>
<evidence type="ECO:0000256" key="2">
    <source>
        <dbReference type="ARBA" id="ARBA00022475"/>
    </source>
</evidence>
<name>A0ABX2ZQJ4_9BACI</name>
<keyword evidence="11" id="KW-1185">Reference proteome</keyword>
<dbReference type="Pfam" id="PF22819">
    <property type="entry name" value="TcaA_5th"/>
    <property type="match status" value="1"/>
</dbReference>
<feature type="transmembrane region" description="Helical" evidence="6">
    <location>
        <begin position="31"/>
        <end position="51"/>
    </location>
</feature>
<keyword evidence="4 6" id="KW-1133">Transmembrane helix</keyword>
<dbReference type="Pfam" id="PF22820">
    <property type="entry name" value="TcaA_3rd_4th"/>
    <property type="match status" value="1"/>
</dbReference>
<comment type="subcellular location">
    <subcellularLocation>
        <location evidence="1">Cell membrane</location>
        <topology evidence="1">Single-pass membrane protein</topology>
    </subcellularLocation>
</comment>
<evidence type="ECO:0000256" key="3">
    <source>
        <dbReference type="ARBA" id="ARBA00022692"/>
    </source>
</evidence>
<dbReference type="Pfam" id="PF22813">
    <property type="entry name" value="TcaA_2nd"/>
    <property type="match status" value="1"/>
</dbReference>
<dbReference type="PANTHER" id="PTHR40038:SF1">
    <property type="entry name" value="MEMBRANE-ASSOCIATED PROTEIN TCAA"/>
    <property type="match status" value="1"/>
</dbReference>
<dbReference type="RefSeq" id="WP_069033805.1">
    <property type="nucleotide sequence ID" value="NZ_MDKC01000013.1"/>
</dbReference>
<accession>A0ABX2ZQJ4</accession>